<dbReference type="EMBL" id="BAABGT010000109">
    <property type="protein sequence ID" value="GAA4558264.1"/>
    <property type="molecule type" value="Genomic_DNA"/>
</dbReference>
<keyword evidence="4" id="KW-1185">Reference proteome</keyword>
<keyword evidence="1" id="KW-0472">Membrane</keyword>
<name>A0ABP8S3T9_9PSEU</name>
<dbReference type="InterPro" id="IPR042150">
    <property type="entry name" value="MmRce1-like"/>
</dbReference>
<evidence type="ECO:0000256" key="1">
    <source>
        <dbReference type="SAM" id="Phobius"/>
    </source>
</evidence>
<feature type="transmembrane region" description="Helical" evidence="1">
    <location>
        <begin position="81"/>
        <end position="106"/>
    </location>
</feature>
<dbReference type="InterPro" id="IPR003675">
    <property type="entry name" value="Rce1/LyrA-like_dom"/>
</dbReference>
<feature type="transmembrane region" description="Helical" evidence="1">
    <location>
        <begin position="151"/>
        <end position="174"/>
    </location>
</feature>
<dbReference type="Pfam" id="PF02517">
    <property type="entry name" value="Rce1-like"/>
    <property type="match status" value="1"/>
</dbReference>
<keyword evidence="1" id="KW-1133">Transmembrane helix</keyword>
<proteinExistence type="predicted"/>
<keyword evidence="1" id="KW-0812">Transmembrane</keyword>
<evidence type="ECO:0000313" key="3">
    <source>
        <dbReference type="EMBL" id="GAA4558264.1"/>
    </source>
</evidence>
<reference evidence="4" key="1">
    <citation type="journal article" date="2019" name="Int. J. Syst. Evol. Microbiol.">
        <title>The Global Catalogue of Microorganisms (GCM) 10K type strain sequencing project: providing services to taxonomists for standard genome sequencing and annotation.</title>
        <authorList>
            <consortium name="The Broad Institute Genomics Platform"/>
            <consortium name="The Broad Institute Genome Sequencing Center for Infectious Disease"/>
            <person name="Wu L."/>
            <person name="Ma J."/>
        </authorList>
    </citation>
    <scope>NUCLEOTIDE SEQUENCE [LARGE SCALE GENOMIC DNA]</scope>
    <source>
        <strain evidence="4">JCM 17906</strain>
    </source>
</reference>
<evidence type="ECO:0000259" key="2">
    <source>
        <dbReference type="Pfam" id="PF02517"/>
    </source>
</evidence>
<sequence>MTWFFLIAFAGAWIVEAPVVLSRTGTGLLPYTLPPLVVVLLIAAATFTGPTVAAFVMARATEGRDGPKRLLRRYVMWRVKVRWYLFVLLVFPATEVLGAIVLPGVAASAQPLTIGLAAGYPLAFVTTFVLGGPLGEEPGWRGFALPRLQAVCGPLGGGSLLGVMWALWHLPLFWSGVWTPLSVPNVVMFILMITLLTILMTWVYNNVGGSLLITMLMHASFNTFADKVVGPLFPAPVLDEYALLPELVGFGVAAVVVVVATRGRLSYTGGRGSSEAGPAVVPT</sequence>
<feature type="transmembrane region" description="Helical" evidence="1">
    <location>
        <begin position="241"/>
        <end position="261"/>
    </location>
</feature>
<feature type="transmembrane region" description="Helical" evidence="1">
    <location>
        <begin position="38"/>
        <end position="60"/>
    </location>
</feature>
<feature type="domain" description="CAAX prenyl protease 2/Lysostaphin resistance protein A-like" evidence="2">
    <location>
        <begin position="121"/>
        <end position="224"/>
    </location>
</feature>
<organism evidence="3 4">
    <name type="scientific">Pseudonocardia xishanensis</name>
    <dbReference type="NCBI Taxonomy" id="630995"/>
    <lineage>
        <taxon>Bacteria</taxon>
        <taxon>Bacillati</taxon>
        <taxon>Actinomycetota</taxon>
        <taxon>Actinomycetes</taxon>
        <taxon>Pseudonocardiales</taxon>
        <taxon>Pseudonocardiaceae</taxon>
        <taxon>Pseudonocardia</taxon>
    </lineage>
</organism>
<dbReference type="Proteomes" id="UP001501598">
    <property type="component" value="Unassembled WGS sequence"/>
</dbReference>
<feature type="transmembrane region" description="Helical" evidence="1">
    <location>
        <begin position="186"/>
        <end position="204"/>
    </location>
</feature>
<protein>
    <submittedName>
        <fullName evidence="3">Type II CAAX endopeptidase family protein</fullName>
    </submittedName>
</protein>
<gene>
    <name evidence="3" type="ORF">GCM10023175_64130</name>
</gene>
<comment type="caution">
    <text evidence="3">The sequence shown here is derived from an EMBL/GenBank/DDBJ whole genome shotgun (WGS) entry which is preliminary data.</text>
</comment>
<feature type="transmembrane region" description="Helical" evidence="1">
    <location>
        <begin position="112"/>
        <end position="130"/>
    </location>
</feature>
<evidence type="ECO:0000313" key="4">
    <source>
        <dbReference type="Proteomes" id="UP001501598"/>
    </source>
</evidence>
<dbReference type="PANTHER" id="PTHR35797:SF1">
    <property type="entry name" value="PROTEASE"/>
    <property type="match status" value="1"/>
</dbReference>
<dbReference type="PANTHER" id="PTHR35797">
    <property type="entry name" value="PROTEASE-RELATED"/>
    <property type="match status" value="1"/>
</dbReference>
<accession>A0ABP8S3T9</accession>